<feature type="transmembrane region" description="Helical" evidence="6">
    <location>
        <begin position="665"/>
        <end position="684"/>
    </location>
</feature>
<keyword evidence="2" id="KW-1003">Cell membrane</keyword>
<reference evidence="9 10" key="1">
    <citation type="journal article" date="2016" name="Int. J. Syst. Evol. Microbiol.">
        <title>Proposal of Mucilaginibacter phyllosphaerae sp. nov. isolated from the phyllosphere of Galium album.</title>
        <authorList>
            <person name="Aydogan E.L."/>
            <person name="Busse H.J."/>
            <person name="Moser G."/>
            <person name="Muller C."/>
            <person name="Kampfer P."/>
            <person name="Glaeser S.P."/>
        </authorList>
    </citation>
    <scope>NUCLEOTIDE SEQUENCE [LARGE SCALE GENOMIC DNA]</scope>
    <source>
        <strain evidence="9 10">PP-F2FG21</strain>
    </source>
</reference>
<evidence type="ECO:0000313" key="9">
    <source>
        <dbReference type="EMBL" id="TEW65372.1"/>
    </source>
</evidence>
<dbReference type="GO" id="GO:0005886">
    <property type="term" value="C:plasma membrane"/>
    <property type="evidence" value="ECO:0007669"/>
    <property type="project" value="UniProtKB-SubCell"/>
</dbReference>
<dbReference type="EMBL" id="JACIEG010000004">
    <property type="protein sequence ID" value="MBB3970004.1"/>
    <property type="molecule type" value="Genomic_DNA"/>
</dbReference>
<keyword evidence="3 6" id="KW-0812">Transmembrane</keyword>
<comment type="subcellular location">
    <subcellularLocation>
        <location evidence="1">Cell membrane</location>
        <topology evidence="1">Single-pass membrane protein</topology>
    </subcellularLocation>
</comment>
<evidence type="ECO:0000256" key="2">
    <source>
        <dbReference type="ARBA" id="ARBA00022475"/>
    </source>
</evidence>
<sequence length="697" mass="78572">MKRFFTLLAFILLSTIAFAQNQRIISFKAMGHNDDEPIFGMSGASSFYFKVTPQYEINGSKLVIYFEPSQALIREKSYINLFVGTKPVYSGRLTKDSIQKIIFPLTKADISSDNYLKITIKTLLTITDDQCRDLDNPAMWLKIKNYSYLSLIKSNKNFFNNINISNCFDSKTAIVYNSNPSLHDLKAVAWAYARLKKTQTKNISVFELANLPDSVRNYIMVGAMPTLRDDKRELVKVTPQANQGLLYLHKSVSTVTDTISRMVDVKGKMAEVKTVVQEAVPTEILFVTGGDDAGYEKSITAIGNMNVLNSTFGDYLLVNKAQNTFFKTIDENRSKLSLKQIGGVSDFLSGIGSLKSAFNFKNSDFSFTPKEVEIRIVANYSNLNPGDRGFFNIYLNGLLLSSEKLDASGKLNTSVTINRYQHHKYNTLEAEFRFYPNNGNCKNSFTNFFAEIDVDKSYLESKNPFITSDLSFYQYPEAFNSGTTRIVVSKPYAKYAAGAMGEIIYELNNNINANNFPEFIYSSDIASTPSELKKNNIIALLSKDDPLMKEFPDAPIQFDRNFRLYNTDNNTVVYSLADTTSNGLAQIFYGRSNNATLVLTATGKHLSEAFLAASKSITEQLSTLSSNVCISDVNNNKYLFNINKSSENLEYIDTKSALTRFWDTYNLYILLGILVLILLSFLYIRSKVQKSQELFND</sequence>
<dbReference type="Pfam" id="PF03170">
    <property type="entry name" value="BcsB"/>
    <property type="match status" value="1"/>
</dbReference>
<dbReference type="Gene3D" id="2.60.120.260">
    <property type="entry name" value="Galactose-binding domain-like"/>
    <property type="match status" value="2"/>
</dbReference>
<dbReference type="PANTHER" id="PTHR39083:SF1">
    <property type="entry name" value="CYCLIC DI-GMP-BINDING PROTEIN"/>
    <property type="match status" value="1"/>
</dbReference>
<feature type="signal peptide" evidence="7">
    <location>
        <begin position="1"/>
        <end position="19"/>
    </location>
</feature>
<dbReference type="Proteomes" id="UP000297248">
    <property type="component" value="Unassembled WGS sequence"/>
</dbReference>
<protein>
    <recommendedName>
        <fullName evidence="12">Cellulose biosynthesis cyclic di-GMP-binding regulatory protein BcsB</fullName>
    </recommendedName>
</protein>
<dbReference type="EMBL" id="SNQG01000005">
    <property type="protein sequence ID" value="TEW65372.1"/>
    <property type="molecule type" value="Genomic_DNA"/>
</dbReference>
<evidence type="ECO:0000256" key="1">
    <source>
        <dbReference type="ARBA" id="ARBA00004162"/>
    </source>
</evidence>
<dbReference type="GO" id="GO:0006011">
    <property type="term" value="P:UDP-alpha-D-glucose metabolic process"/>
    <property type="evidence" value="ECO:0007669"/>
    <property type="project" value="InterPro"/>
</dbReference>
<keyword evidence="5 6" id="KW-0472">Membrane</keyword>
<keyword evidence="4 6" id="KW-1133">Transmembrane helix</keyword>
<comment type="caution">
    <text evidence="9">The sequence shown here is derived from an EMBL/GenBank/DDBJ whole genome shotgun (WGS) entry which is preliminary data.</text>
</comment>
<evidence type="ECO:0000256" key="6">
    <source>
        <dbReference type="SAM" id="Phobius"/>
    </source>
</evidence>
<dbReference type="InterPro" id="IPR018513">
    <property type="entry name" value="Cell_synthase_bac"/>
</dbReference>
<name>A0A4Y8ABR3_9SPHI</name>
<evidence type="ECO:0000313" key="10">
    <source>
        <dbReference type="Proteomes" id="UP000297248"/>
    </source>
</evidence>
<evidence type="ECO:0000256" key="4">
    <source>
        <dbReference type="ARBA" id="ARBA00022989"/>
    </source>
</evidence>
<feature type="chain" id="PRO_5044616422" description="Cellulose biosynthesis cyclic di-GMP-binding regulatory protein BcsB" evidence="7">
    <location>
        <begin position="20"/>
        <end position="697"/>
    </location>
</feature>
<keyword evidence="11" id="KW-1185">Reference proteome</keyword>
<dbReference type="AlphaFoldDB" id="A0A4Y8ABR3"/>
<evidence type="ECO:0000256" key="5">
    <source>
        <dbReference type="ARBA" id="ARBA00023136"/>
    </source>
</evidence>
<reference evidence="9" key="2">
    <citation type="submission" date="2019-03" db="EMBL/GenBank/DDBJ databases">
        <authorList>
            <person name="Yan Y.-Q."/>
            <person name="Du Z.-J."/>
        </authorList>
    </citation>
    <scope>NUCLEOTIDE SEQUENCE</scope>
    <source>
        <strain evidence="9">PP-F2FG21</strain>
    </source>
</reference>
<reference evidence="8 11" key="3">
    <citation type="submission" date="2020-08" db="EMBL/GenBank/DDBJ databases">
        <title>Genomic Encyclopedia of Type Strains, Phase IV (KMG-IV): sequencing the most valuable type-strain genomes for metagenomic binning, comparative biology and taxonomic classification.</title>
        <authorList>
            <person name="Goeker M."/>
        </authorList>
    </citation>
    <scope>NUCLEOTIDE SEQUENCE [LARGE SCALE GENOMIC DNA]</scope>
    <source>
        <strain evidence="8 11">DSM 100995</strain>
    </source>
</reference>
<keyword evidence="7" id="KW-0732">Signal</keyword>
<evidence type="ECO:0000256" key="7">
    <source>
        <dbReference type="SAM" id="SignalP"/>
    </source>
</evidence>
<gene>
    <name evidence="9" type="ORF">E2R65_15800</name>
    <name evidence="8" type="ORF">GGR35_002617</name>
</gene>
<evidence type="ECO:0000256" key="3">
    <source>
        <dbReference type="ARBA" id="ARBA00022692"/>
    </source>
</evidence>
<dbReference type="Proteomes" id="UP000583101">
    <property type="component" value="Unassembled WGS sequence"/>
</dbReference>
<accession>A0A4Y8ABR3</accession>
<dbReference type="OrthoDB" id="9766924at2"/>
<evidence type="ECO:0000313" key="11">
    <source>
        <dbReference type="Proteomes" id="UP000583101"/>
    </source>
</evidence>
<evidence type="ECO:0008006" key="12">
    <source>
        <dbReference type="Google" id="ProtNLM"/>
    </source>
</evidence>
<proteinExistence type="predicted"/>
<dbReference type="RefSeq" id="WP_134337442.1">
    <property type="nucleotide sequence ID" value="NZ_BMCZ01000005.1"/>
</dbReference>
<dbReference type="PANTHER" id="PTHR39083">
    <property type="entry name" value="CYCLIC DI-GMP-BINDING PROTEIN"/>
    <property type="match status" value="1"/>
</dbReference>
<evidence type="ECO:0000313" key="8">
    <source>
        <dbReference type="EMBL" id="MBB3970004.1"/>
    </source>
</evidence>
<organism evidence="9 10">
    <name type="scientific">Mucilaginibacter phyllosphaerae</name>
    <dbReference type="NCBI Taxonomy" id="1812349"/>
    <lineage>
        <taxon>Bacteria</taxon>
        <taxon>Pseudomonadati</taxon>
        <taxon>Bacteroidota</taxon>
        <taxon>Sphingobacteriia</taxon>
        <taxon>Sphingobacteriales</taxon>
        <taxon>Sphingobacteriaceae</taxon>
        <taxon>Mucilaginibacter</taxon>
    </lineage>
</organism>